<protein>
    <submittedName>
        <fullName evidence="2">Uncharacterized protein</fullName>
    </submittedName>
</protein>
<reference evidence="2" key="1">
    <citation type="journal article" date="2020" name="Stud. Mycol.">
        <title>101 Dothideomycetes genomes: a test case for predicting lifestyles and emergence of pathogens.</title>
        <authorList>
            <person name="Haridas S."/>
            <person name="Albert R."/>
            <person name="Binder M."/>
            <person name="Bloem J."/>
            <person name="Labutti K."/>
            <person name="Salamov A."/>
            <person name="Andreopoulos B."/>
            <person name="Baker S."/>
            <person name="Barry K."/>
            <person name="Bills G."/>
            <person name="Bluhm B."/>
            <person name="Cannon C."/>
            <person name="Castanera R."/>
            <person name="Culley D."/>
            <person name="Daum C."/>
            <person name="Ezra D."/>
            <person name="Gonzalez J."/>
            <person name="Henrissat B."/>
            <person name="Kuo A."/>
            <person name="Liang C."/>
            <person name="Lipzen A."/>
            <person name="Lutzoni F."/>
            <person name="Magnuson J."/>
            <person name="Mondo S."/>
            <person name="Nolan M."/>
            <person name="Ohm R."/>
            <person name="Pangilinan J."/>
            <person name="Park H.-J."/>
            <person name="Ramirez L."/>
            <person name="Alfaro M."/>
            <person name="Sun H."/>
            <person name="Tritt A."/>
            <person name="Yoshinaga Y."/>
            <person name="Zwiers L.-H."/>
            <person name="Turgeon B."/>
            <person name="Goodwin S."/>
            <person name="Spatafora J."/>
            <person name="Crous P."/>
            <person name="Grigoriev I."/>
        </authorList>
    </citation>
    <scope>NUCLEOTIDE SEQUENCE</scope>
    <source>
        <strain evidence="2">HMLAC05119</strain>
    </source>
</reference>
<keyword evidence="3" id="KW-1185">Reference proteome</keyword>
<feature type="region of interest" description="Disordered" evidence="1">
    <location>
        <begin position="160"/>
        <end position="191"/>
    </location>
</feature>
<sequence>MEDSNHQHQVPSTFPLNSPPRTTAALLHRPSAMASDRQSADYTGRHHHRNGRRGRSGYNVYGYYGPRSIPNSRPNASPPSDPPAFYSAPTTHTMSEATGKKPSTKSKEPVFERHAATAKKAGTLMPLTPQSATATAGDPMASAPASATTHACVPKYTPKTAHLDRDSQTSTHQYVPGEGQTQPMDATHPNPANTVSRLDHETIMQLQIFNITLAAKLKENLKQAKTKYEAEQAVHAKKRDVVHSLLQLSLQAERGHDTVVRHMYDRFHHHMTDACARDGEAKSAAQLRATTQLKSAAEVSRLAAAERAKIDKYRNDLHDLDNARAISQNVYSDTVHDVLMAALGSKKLEAHVAKAGKSTDKAAPAFGNVTNPPKGRQDSGAVTSPYTHQEGTQQGVIENLPEVERPSISEVLSRVNIIQAGEDPDAPPKAKEQRTMASVVNRPVGPEVVQKAIDLTLDAPTMHSTGNMADLKKPQAQNDQGKDLKKKGAKGKEHAADVNDNQNKIENKLENKPPAKPTTMAHVAEKPREGSVPKAQPDKPGHESTGRKKNKKNNNNKKKGGGDGTAAADGKGNAQVDGGAPESSSAAGAPRKGG</sequence>
<evidence type="ECO:0000313" key="2">
    <source>
        <dbReference type="EMBL" id="KAF1920187.1"/>
    </source>
</evidence>
<feature type="region of interest" description="Disordered" evidence="1">
    <location>
        <begin position="1"/>
        <end position="110"/>
    </location>
</feature>
<feature type="compositionally biased region" description="Low complexity" evidence="1">
    <location>
        <begin position="565"/>
        <end position="594"/>
    </location>
</feature>
<feature type="region of interest" description="Disordered" evidence="1">
    <location>
        <begin position="363"/>
        <end position="403"/>
    </location>
</feature>
<feature type="compositionally biased region" description="Polar residues" evidence="1">
    <location>
        <begin position="168"/>
        <end position="191"/>
    </location>
</feature>
<feature type="region of interest" description="Disordered" evidence="1">
    <location>
        <begin position="460"/>
        <end position="594"/>
    </location>
</feature>
<name>A0A6A5R257_AMPQU</name>
<feature type="compositionally biased region" description="Basic residues" evidence="1">
    <location>
        <begin position="547"/>
        <end position="559"/>
    </location>
</feature>
<dbReference type="OrthoDB" id="10648603at2759"/>
<feature type="compositionally biased region" description="Basic and acidic residues" evidence="1">
    <location>
        <begin position="490"/>
        <end position="513"/>
    </location>
</feature>
<dbReference type="EMBL" id="ML979132">
    <property type="protein sequence ID" value="KAF1920187.1"/>
    <property type="molecule type" value="Genomic_DNA"/>
</dbReference>
<gene>
    <name evidence="2" type="ORF">BDU57DRAFT_508352</name>
</gene>
<feature type="compositionally biased region" description="Polar residues" evidence="1">
    <location>
        <begin position="7"/>
        <end position="21"/>
    </location>
</feature>
<feature type="compositionally biased region" description="Basic and acidic residues" evidence="1">
    <location>
        <begin position="523"/>
        <end position="546"/>
    </location>
</feature>
<feature type="compositionally biased region" description="Basic residues" evidence="1">
    <location>
        <begin position="45"/>
        <end position="55"/>
    </location>
</feature>
<feature type="compositionally biased region" description="Low complexity" evidence="1">
    <location>
        <begin position="56"/>
        <end position="65"/>
    </location>
</feature>
<proteinExistence type="predicted"/>
<evidence type="ECO:0000313" key="3">
    <source>
        <dbReference type="Proteomes" id="UP000800096"/>
    </source>
</evidence>
<dbReference type="Proteomes" id="UP000800096">
    <property type="component" value="Unassembled WGS sequence"/>
</dbReference>
<organism evidence="2 3">
    <name type="scientific">Ampelomyces quisqualis</name>
    <name type="common">Powdery mildew agent</name>
    <dbReference type="NCBI Taxonomy" id="50730"/>
    <lineage>
        <taxon>Eukaryota</taxon>
        <taxon>Fungi</taxon>
        <taxon>Dikarya</taxon>
        <taxon>Ascomycota</taxon>
        <taxon>Pezizomycotina</taxon>
        <taxon>Dothideomycetes</taxon>
        <taxon>Pleosporomycetidae</taxon>
        <taxon>Pleosporales</taxon>
        <taxon>Pleosporineae</taxon>
        <taxon>Phaeosphaeriaceae</taxon>
        <taxon>Ampelomyces</taxon>
    </lineage>
</organism>
<accession>A0A6A5R257</accession>
<feature type="compositionally biased region" description="Polar residues" evidence="1">
    <location>
        <begin position="380"/>
        <end position="396"/>
    </location>
</feature>
<evidence type="ECO:0000256" key="1">
    <source>
        <dbReference type="SAM" id="MobiDB-lite"/>
    </source>
</evidence>
<dbReference type="AlphaFoldDB" id="A0A6A5R257"/>